<proteinExistence type="predicted"/>
<dbReference type="InterPro" id="IPR008201">
    <property type="entry name" value="HepT-like"/>
</dbReference>
<sequence>MSLSQTEFLRHILDECNYLLKESSQCTFEEFLANDRLTRAVCRSLEIIGEASNKITPDFKEKYSFVPWRDMSDIRNKIIHHYFGVDYDIIWDTINTNIPQLKEGIEVIFSKEQE</sequence>
<evidence type="ECO:0000256" key="2">
    <source>
        <dbReference type="ARBA" id="ARBA00022649"/>
    </source>
</evidence>
<dbReference type="GO" id="GO:0110001">
    <property type="term" value="C:toxin-antitoxin complex"/>
    <property type="evidence" value="ECO:0007669"/>
    <property type="project" value="InterPro"/>
</dbReference>
<comment type="caution">
    <text evidence="6">The sequence shown here is derived from an EMBL/GenBank/DDBJ whole genome shotgun (WGS) entry which is preliminary data.</text>
</comment>
<keyword evidence="7" id="KW-1185">Reference proteome</keyword>
<dbReference type="AlphaFoldDB" id="A0A4R8DE85"/>
<evidence type="ECO:0000313" key="6">
    <source>
        <dbReference type="EMBL" id="TDW95843.1"/>
    </source>
</evidence>
<dbReference type="Proteomes" id="UP000294498">
    <property type="component" value="Unassembled WGS sequence"/>
</dbReference>
<keyword evidence="5" id="KW-0378">Hydrolase</keyword>
<keyword evidence="1" id="KW-0597">Phosphoprotein</keyword>
<dbReference type="GO" id="GO:0004540">
    <property type="term" value="F:RNA nuclease activity"/>
    <property type="evidence" value="ECO:0007669"/>
    <property type="project" value="InterPro"/>
</dbReference>
<protein>
    <submittedName>
        <fullName evidence="6">Uncharacterized protein with HEPN domain</fullName>
    </submittedName>
</protein>
<dbReference type="OrthoDB" id="955324at2"/>
<dbReference type="EMBL" id="SODV01000002">
    <property type="protein sequence ID" value="TDW95843.1"/>
    <property type="molecule type" value="Genomic_DNA"/>
</dbReference>
<dbReference type="Pfam" id="PF01934">
    <property type="entry name" value="HepT-like"/>
    <property type="match status" value="1"/>
</dbReference>
<dbReference type="PANTHER" id="PTHR34139:SF1">
    <property type="entry name" value="RNASE MJ1380-RELATED"/>
    <property type="match status" value="1"/>
</dbReference>
<dbReference type="GO" id="GO:0000166">
    <property type="term" value="F:nucleotide binding"/>
    <property type="evidence" value="ECO:0007669"/>
    <property type="project" value="UniProtKB-KW"/>
</dbReference>
<evidence type="ECO:0000256" key="1">
    <source>
        <dbReference type="ARBA" id="ARBA00022553"/>
    </source>
</evidence>
<reference evidence="6 7" key="1">
    <citation type="submission" date="2019-03" db="EMBL/GenBank/DDBJ databases">
        <title>Genomic Encyclopedia of Type Strains, Phase IV (KMG-IV): sequencing the most valuable type-strain genomes for metagenomic binning, comparative biology and taxonomic classification.</title>
        <authorList>
            <person name="Goeker M."/>
        </authorList>
    </citation>
    <scope>NUCLEOTIDE SEQUENCE [LARGE SCALE GENOMIC DNA]</scope>
    <source>
        <strain evidence="6 7">DSM 100059</strain>
    </source>
</reference>
<organism evidence="6 7">
    <name type="scientific">Dinghuibacter silviterrae</name>
    <dbReference type="NCBI Taxonomy" id="1539049"/>
    <lineage>
        <taxon>Bacteria</taxon>
        <taxon>Pseudomonadati</taxon>
        <taxon>Bacteroidota</taxon>
        <taxon>Chitinophagia</taxon>
        <taxon>Chitinophagales</taxon>
        <taxon>Chitinophagaceae</taxon>
        <taxon>Dinghuibacter</taxon>
    </lineage>
</organism>
<evidence type="ECO:0000313" key="7">
    <source>
        <dbReference type="Proteomes" id="UP000294498"/>
    </source>
</evidence>
<accession>A0A4R8DE85</accession>
<evidence type="ECO:0000256" key="4">
    <source>
        <dbReference type="ARBA" id="ARBA00022741"/>
    </source>
</evidence>
<gene>
    <name evidence="6" type="ORF">EDB95_3657</name>
</gene>
<dbReference type="PANTHER" id="PTHR34139">
    <property type="entry name" value="UPF0331 PROTEIN MJ0127"/>
    <property type="match status" value="1"/>
</dbReference>
<dbReference type="GO" id="GO:0016787">
    <property type="term" value="F:hydrolase activity"/>
    <property type="evidence" value="ECO:0007669"/>
    <property type="project" value="UniProtKB-KW"/>
</dbReference>
<keyword evidence="2" id="KW-1277">Toxin-antitoxin system</keyword>
<keyword evidence="3" id="KW-0540">Nuclease</keyword>
<evidence type="ECO:0000256" key="5">
    <source>
        <dbReference type="ARBA" id="ARBA00022801"/>
    </source>
</evidence>
<evidence type="ECO:0000256" key="3">
    <source>
        <dbReference type="ARBA" id="ARBA00022722"/>
    </source>
</evidence>
<name>A0A4R8DE85_9BACT</name>
<keyword evidence="4" id="KW-0547">Nucleotide-binding</keyword>
<dbReference type="InterPro" id="IPR051813">
    <property type="entry name" value="HepT_RNase_toxin"/>
</dbReference>